<name>A0A176W005_MARPO</name>
<dbReference type="Pfam" id="PF07727">
    <property type="entry name" value="RVT_2"/>
    <property type="match status" value="1"/>
</dbReference>
<dbReference type="Proteomes" id="UP000077202">
    <property type="component" value="Unassembled WGS sequence"/>
</dbReference>
<evidence type="ECO:0000259" key="1">
    <source>
        <dbReference type="Pfam" id="PF07727"/>
    </source>
</evidence>
<comment type="caution">
    <text evidence="3">The sequence shown here is derived from an EMBL/GenBank/DDBJ whole genome shotgun (WGS) entry which is preliminary data.</text>
</comment>
<dbReference type="AlphaFoldDB" id="A0A176W005"/>
<dbReference type="Pfam" id="PF14223">
    <property type="entry name" value="Retrotran_gag_2"/>
    <property type="match status" value="1"/>
</dbReference>
<dbReference type="PANTHER" id="PTHR11439">
    <property type="entry name" value="GAG-POL-RELATED RETROTRANSPOSON"/>
    <property type="match status" value="1"/>
</dbReference>
<protein>
    <recommendedName>
        <fullName evidence="5">Reverse transcriptase Ty1/copia-type domain-containing protein</fullName>
    </recommendedName>
</protein>
<accession>A0A176W005</accession>
<organism evidence="3 4">
    <name type="scientific">Marchantia polymorpha subsp. ruderalis</name>
    <dbReference type="NCBI Taxonomy" id="1480154"/>
    <lineage>
        <taxon>Eukaryota</taxon>
        <taxon>Viridiplantae</taxon>
        <taxon>Streptophyta</taxon>
        <taxon>Embryophyta</taxon>
        <taxon>Marchantiophyta</taxon>
        <taxon>Marchantiopsida</taxon>
        <taxon>Marchantiidae</taxon>
        <taxon>Marchantiales</taxon>
        <taxon>Marchantiaceae</taxon>
        <taxon>Marchantia</taxon>
    </lineage>
</organism>
<feature type="domain" description="GAG-pre-integrase" evidence="2">
    <location>
        <begin position="167"/>
        <end position="233"/>
    </location>
</feature>
<evidence type="ECO:0000313" key="4">
    <source>
        <dbReference type="Proteomes" id="UP000077202"/>
    </source>
</evidence>
<keyword evidence="4" id="KW-1185">Reference proteome</keyword>
<proteinExistence type="predicted"/>
<reference evidence="3" key="1">
    <citation type="submission" date="2016-03" db="EMBL/GenBank/DDBJ databases">
        <title>Mechanisms controlling the formation of the plant cell surface in tip-growing cells are functionally conserved among land plants.</title>
        <authorList>
            <person name="Honkanen S."/>
            <person name="Jones V.A."/>
            <person name="Morieri G."/>
            <person name="Champion C."/>
            <person name="Hetherington A.J."/>
            <person name="Kelly S."/>
            <person name="Saint-Marcoux D."/>
            <person name="Proust H."/>
            <person name="Prescott H."/>
            <person name="Dolan L."/>
        </authorList>
    </citation>
    <scope>NUCLEOTIDE SEQUENCE [LARGE SCALE GENOMIC DNA]</scope>
    <source>
        <tissue evidence="3">Whole gametophyte</tissue>
    </source>
</reference>
<dbReference type="SUPFAM" id="SSF56672">
    <property type="entry name" value="DNA/RNA polymerases"/>
    <property type="match status" value="1"/>
</dbReference>
<dbReference type="InterPro" id="IPR025724">
    <property type="entry name" value="GAG-pre-integrase_dom"/>
</dbReference>
<dbReference type="InterPro" id="IPR043502">
    <property type="entry name" value="DNA/RNA_pol_sf"/>
</dbReference>
<feature type="domain" description="Reverse transcriptase Ty1/copia-type" evidence="1">
    <location>
        <begin position="357"/>
        <end position="510"/>
    </location>
</feature>
<dbReference type="EMBL" id="LVLJ01002271">
    <property type="protein sequence ID" value="OAE25973.1"/>
    <property type="molecule type" value="Genomic_DNA"/>
</dbReference>
<evidence type="ECO:0000259" key="2">
    <source>
        <dbReference type="Pfam" id="PF13976"/>
    </source>
</evidence>
<sequence length="685" mass="79432">MGTMKVGVTKFEIAKYDGRTNHFLWERKVNSMLKATGIGKLLKTKPEDVPEEDWNNMQEMAVNKVMLYLQPHVIRQLEQYGDCLSLFEALQRKYHQKELSNRLYTSLKLMSFKMKDGNTKEQDHIDAFNDPVLDLQNLGDELSDEIDGVLQVKARDKVVLKGNKYRNLYVLEGNNVCEEVNVTRSRPEMSQIWHSRMGHMNDKYLILLREKDLLSGLGNIDLDFCEHCFMGKHHRKPFGVGIPSSKELEEQEVIGELLIRAPDDEDQQETSARRSSDRVSRAPISLSGMLQWSKRCNLSMTTRLEKLVKLPPGQQVLDFKWIYKLKDNLTESVGKIYKARLVAKGFTQEKSVDYMSLDEIIFMKQPISFVKKSQEEIVCILLKSLYGLEQAPRQWNKRFDDFMCTHDFKRSLFNPCVYMKRVSNENFGFIILVLYVDDMLIAARDRFEMDNLKSLLSSEFRMKDLGTATRILGMEIHRDKNGKLWLTQGKYARKVLVRFNMENCKPINITLASHFKLSSAQCPTNVIARGLMSKIAYDKAVGSLMYLMISTILDIAMAMGKVSRYMSNPGKMHWEAVKWILRYLKGTMDYGLLFGAKSLNAKSLIGYVDVDYGQDLDERYVLRVMYLHLEVMNNWVKRIDIQYHFIREAVSDKKIELVKIDGKLNPADAFIRVIPLESFARHRLT</sequence>
<dbReference type="InterPro" id="IPR013103">
    <property type="entry name" value="RVT_2"/>
</dbReference>
<evidence type="ECO:0000313" key="3">
    <source>
        <dbReference type="EMBL" id="OAE25973.1"/>
    </source>
</evidence>
<dbReference type="Pfam" id="PF13976">
    <property type="entry name" value="gag_pre-integrs"/>
    <property type="match status" value="1"/>
</dbReference>
<evidence type="ECO:0008006" key="5">
    <source>
        <dbReference type="Google" id="ProtNLM"/>
    </source>
</evidence>
<dbReference type="PANTHER" id="PTHR11439:SF491">
    <property type="entry name" value="INTEGRASE CATALYTIC DOMAIN-CONTAINING PROTEIN"/>
    <property type="match status" value="1"/>
</dbReference>
<gene>
    <name evidence="3" type="ORF">AXG93_1712s1530</name>
</gene>